<dbReference type="EMBL" id="BSBI01000001">
    <property type="protein sequence ID" value="GLF92657.1"/>
    <property type="molecule type" value="Genomic_DNA"/>
</dbReference>
<reference evidence="2 3" key="1">
    <citation type="submission" date="2022-10" db="EMBL/GenBank/DDBJ databases">
        <title>Draft genome sequence of Streptomyces sp. YSPA8.</title>
        <authorList>
            <person name="Moriuchi R."/>
            <person name="Dohra H."/>
            <person name="Yamamura H."/>
            <person name="Kodani S."/>
        </authorList>
    </citation>
    <scope>NUCLEOTIDE SEQUENCE [LARGE SCALE GENOMIC DNA]</scope>
    <source>
        <strain evidence="2 3">YSPA8</strain>
    </source>
</reference>
<evidence type="ECO:0000256" key="1">
    <source>
        <dbReference type="SAM" id="MobiDB-lite"/>
    </source>
</evidence>
<name>A0ABQ5NQL6_9ACTN</name>
<comment type="caution">
    <text evidence="2">The sequence shown here is derived from an EMBL/GenBank/DDBJ whole genome shotgun (WGS) entry which is preliminary data.</text>
</comment>
<sequence>MSGRQLRVATATVRHSVRHSVHHSVRLPHRRERFDADGRLREPGPILAAATSTPDQLAWWAGVLRAARTARP</sequence>
<evidence type="ECO:0008006" key="4">
    <source>
        <dbReference type="Google" id="ProtNLM"/>
    </source>
</evidence>
<feature type="compositionally biased region" description="Basic residues" evidence="1">
    <location>
        <begin position="15"/>
        <end position="24"/>
    </location>
</feature>
<organism evidence="2 3">
    <name type="scientific">Streptomyces yaizuensis</name>
    <dbReference type="NCBI Taxonomy" id="2989713"/>
    <lineage>
        <taxon>Bacteria</taxon>
        <taxon>Bacillati</taxon>
        <taxon>Actinomycetota</taxon>
        <taxon>Actinomycetes</taxon>
        <taxon>Kitasatosporales</taxon>
        <taxon>Streptomycetaceae</taxon>
        <taxon>Streptomyces</taxon>
    </lineage>
</organism>
<keyword evidence="3" id="KW-1185">Reference proteome</keyword>
<accession>A0ABQ5NQL6</accession>
<evidence type="ECO:0000313" key="2">
    <source>
        <dbReference type="EMBL" id="GLF92657.1"/>
    </source>
</evidence>
<gene>
    <name evidence="2" type="ORF">SYYSPA8_00190</name>
</gene>
<evidence type="ECO:0000313" key="3">
    <source>
        <dbReference type="Proteomes" id="UP001291653"/>
    </source>
</evidence>
<proteinExistence type="predicted"/>
<dbReference type="RefSeq" id="WP_323444785.1">
    <property type="nucleotide sequence ID" value="NZ_BSBI01000001.1"/>
</dbReference>
<protein>
    <recommendedName>
        <fullName evidence="4">Transposase</fullName>
    </recommendedName>
</protein>
<feature type="region of interest" description="Disordered" evidence="1">
    <location>
        <begin position="1"/>
        <end position="24"/>
    </location>
</feature>
<dbReference type="Proteomes" id="UP001291653">
    <property type="component" value="Unassembled WGS sequence"/>
</dbReference>